<keyword evidence="1" id="KW-1133">Transmembrane helix</keyword>
<proteinExistence type="predicted"/>
<dbReference type="Proteomes" id="UP000095453">
    <property type="component" value="Unassembled WGS sequence"/>
</dbReference>
<dbReference type="EMBL" id="CYXX01000018">
    <property type="protein sequence ID" value="CUN18655.1"/>
    <property type="molecule type" value="Genomic_DNA"/>
</dbReference>
<sequence length="155" mass="17894">MSYRPDTSYRRYANYRANKHQYKMNQIATPIAMMLIIGVVSKFWWIILGVGVVILASILYKRNRNESTENSSEFILAETIENHPTERSVQMELKSTEAGYVNKKNQKNLGKTSKPGTDNNQRFYQMECLDCGHQYFANGSDIWQRKCPNCQGGQP</sequence>
<feature type="transmembrane region" description="Helical" evidence="1">
    <location>
        <begin position="31"/>
        <end position="60"/>
    </location>
</feature>
<dbReference type="RefSeq" id="WP_207643318.1">
    <property type="nucleotide sequence ID" value="NZ_CYXX01000018.1"/>
</dbReference>
<evidence type="ECO:0000256" key="1">
    <source>
        <dbReference type="SAM" id="Phobius"/>
    </source>
</evidence>
<evidence type="ECO:0000313" key="3">
    <source>
        <dbReference type="Proteomes" id="UP000095453"/>
    </source>
</evidence>
<keyword evidence="1" id="KW-0812">Transmembrane</keyword>
<organism evidence="2 3">
    <name type="scientific">Roseburia inulinivorans</name>
    <dbReference type="NCBI Taxonomy" id="360807"/>
    <lineage>
        <taxon>Bacteria</taxon>
        <taxon>Bacillati</taxon>
        <taxon>Bacillota</taxon>
        <taxon>Clostridia</taxon>
        <taxon>Lachnospirales</taxon>
        <taxon>Lachnospiraceae</taxon>
        <taxon>Roseburia</taxon>
    </lineage>
</organism>
<name>A0A173UX88_9FIRM</name>
<dbReference type="AlphaFoldDB" id="A0A173UX88"/>
<keyword evidence="1" id="KW-0472">Membrane</keyword>
<evidence type="ECO:0000313" key="2">
    <source>
        <dbReference type="EMBL" id="CUN18655.1"/>
    </source>
</evidence>
<reference evidence="2 3" key="1">
    <citation type="submission" date="2015-09" db="EMBL/GenBank/DDBJ databases">
        <authorList>
            <consortium name="Pathogen Informatics"/>
        </authorList>
    </citation>
    <scope>NUCLEOTIDE SEQUENCE [LARGE SCALE GENOMIC DNA]</scope>
    <source>
        <strain evidence="2 3">2789STDY5608887</strain>
    </source>
</reference>
<protein>
    <submittedName>
        <fullName evidence="2">Uncharacterized protein</fullName>
    </submittedName>
</protein>
<accession>A0A173UX88</accession>
<gene>
    <name evidence="2" type="ORF">ERS852444_02290</name>
</gene>